<accession>A0A382MT62</accession>
<dbReference type="EMBL" id="UINC01095797">
    <property type="protein sequence ID" value="SVC52164.1"/>
    <property type="molecule type" value="Genomic_DNA"/>
</dbReference>
<evidence type="ECO:0008006" key="2">
    <source>
        <dbReference type="Google" id="ProtNLM"/>
    </source>
</evidence>
<dbReference type="AlphaFoldDB" id="A0A382MT62"/>
<feature type="non-terminal residue" evidence="1">
    <location>
        <position position="1"/>
    </location>
</feature>
<evidence type="ECO:0000313" key="1">
    <source>
        <dbReference type="EMBL" id="SVC52164.1"/>
    </source>
</evidence>
<sequence>VKIFLLLATFLIILSSCNSWVGVTSEGQGVRQATASEIDNCQRIGRTQASTMSRVAFVERGGERMQDELLRLARNEAGSMGGNVIVPESVIEEGRQTFGVYRCPA</sequence>
<dbReference type="InterPro" id="IPR025294">
    <property type="entry name" value="DUF4156"/>
</dbReference>
<organism evidence="1">
    <name type="scientific">marine metagenome</name>
    <dbReference type="NCBI Taxonomy" id="408172"/>
    <lineage>
        <taxon>unclassified sequences</taxon>
        <taxon>metagenomes</taxon>
        <taxon>ecological metagenomes</taxon>
    </lineage>
</organism>
<protein>
    <recommendedName>
        <fullName evidence="2">DUF4156 domain-containing protein</fullName>
    </recommendedName>
</protein>
<gene>
    <name evidence="1" type="ORF">METZ01_LOCUS305018</name>
</gene>
<dbReference type="Pfam" id="PF13698">
    <property type="entry name" value="DUF4156"/>
    <property type="match status" value="1"/>
</dbReference>
<proteinExistence type="predicted"/>
<name>A0A382MT62_9ZZZZ</name>
<reference evidence="1" key="1">
    <citation type="submission" date="2018-05" db="EMBL/GenBank/DDBJ databases">
        <authorList>
            <person name="Lanie J.A."/>
            <person name="Ng W.-L."/>
            <person name="Kazmierczak K.M."/>
            <person name="Andrzejewski T.M."/>
            <person name="Davidsen T.M."/>
            <person name="Wayne K.J."/>
            <person name="Tettelin H."/>
            <person name="Glass J.I."/>
            <person name="Rusch D."/>
            <person name="Podicherti R."/>
            <person name="Tsui H.-C.T."/>
            <person name="Winkler M.E."/>
        </authorList>
    </citation>
    <scope>NUCLEOTIDE SEQUENCE</scope>
</reference>